<evidence type="ECO:0000313" key="7">
    <source>
        <dbReference type="EMBL" id="SHI55151.1"/>
    </source>
</evidence>
<dbReference type="OrthoDB" id="9792218at2"/>
<evidence type="ECO:0000256" key="2">
    <source>
        <dbReference type="ARBA" id="ARBA00022692"/>
    </source>
</evidence>
<evidence type="ECO:0000256" key="5">
    <source>
        <dbReference type="SAM" id="Phobius"/>
    </source>
</evidence>
<dbReference type="EMBL" id="FQYY01000002">
    <property type="protein sequence ID" value="SHI55151.1"/>
    <property type="molecule type" value="Genomic_DNA"/>
</dbReference>
<dbReference type="PANTHER" id="PTHR30566">
    <property type="entry name" value="YNAI-RELATED MECHANOSENSITIVE ION CHANNEL"/>
    <property type="match status" value="1"/>
</dbReference>
<dbReference type="Gene3D" id="1.10.287.1260">
    <property type="match status" value="1"/>
</dbReference>
<dbReference type="GO" id="GO:0008381">
    <property type="term" value="F:mechanosensitive monoatomic ion channel activity"/>
    <property type="evidence" value="ECO:0007669"/>
    <property type="project" value="UniProtKB-ARBA"/>
</dbReference>
<comment type="subcellular location">
    <subcellularLocation>
        <location evidence="1">Membrane</location>
    </subcellularLocation>
</comment>
<name>A0A1M6C2W0_9FLAO</name>
<evidence type="ECO:0000313" key="8">
    <source>
        <dbReference type="Proteomes" id="UP000184225"/>
    </source>
</evidence>
<keyword evidence="4 5" id="KW-0472">Membrane</keyword>
<dbReference type="InterPro" id="IPR010920">
    <property type="entry name" value="LSM_dom_sf"/>
</dbReference>
<evidence type="ECO:0000256" key="1">
    <source>
        <dbReference type="ARBA" id="ARBA00004370"/>
    </source>
</evidence>
<evidence type="ECO:0000256" key="3">
    <source>
        <dbReference type="ARBA" id="ARBA00022989"/>
    </source>
</evidence>
<dbReference type="RefSeq" id="WP_073148640.1">
    <property type="nucleotide sequence ID" value="NZ_FQYY01000002.1"/>
</dbReference>
<feature type="transmembrane region" description="Helical" evidence="5">
    <location>
        <begin position="91"/>
        <end position="111"/>
    </location>
</feature>
<reference evidence="7 8" key="1">
    <citation type="submission" date="2016-11" db="EMBL/GenBank/DDBJ databases">
        <authorList>
            <person name="Jaros S."/>
            <person name="Januszkiewicz K."/>
            <person name="Wedrychowicz H."/>
        </authorList>
    </citation>
    <scope>NUCLEOTIDE SEQUENCE [LARGE SCALE GENOMIC DNA]</scope>
    <source>
        <strain evidence="7 8">DSM 21425</strain>
    </source>
</reference>
<organism evidence="7 8">
    <name type="scientific">Mesonia phycicola</name>
    <dbReference type="NCBI Taxonomy" id="579105"/>
    <lineage>
        <taxon>Bacteria</taxon>
        <taxon>Pseudomonadati</taxon>
        <taxon>Bacteroidota</taxon>
        <taxon>Flavobacteriia</taxon>
        <taxon>Flavobacteriales</taxon>
        <taxon>Flavobacteriaceae</taxon>
        <taxon>Mesonia</taxon>
    </lineage>
</organism>
<dbReference type="PANTHER" id="PTHR30566:SF25">
    <property type="entry name" value="INNER MEMBRANE PROTEIN"/>
    <property type="match status" value="1"/>
</dbReference>
<dbReference type="AlphaFoldDB" id="A0A1M6C2W0"/>
<feature type="transmembrane region" description="Helical" evidence="5">
    <location>
        <begin position="165"/>
        <end position="184"/>
    </location>
</feature>
<keyword evidence="8" id="KW-1185">Reference proteome</keyword>
<feature type="domain" description="Mechanosensitive ion channel MscS" evidence="6">
    <location>
        <begin position="188"/>
        <end position="253"/>
    </location>
</feature>
<gene>
    <name evidence="7" type="ORF">SAMN04488096_102333</name>
</gene>
<keyword evidence="2 5" id="KW-0812">Transmembrane</keyword>
<feature type="transmembrane region" description="Helical" evidence="5">
    <location>
        <begin position="59"/>
        <end position="79"/>
    </location>
</feature>
<accession>A0A1M6C2W0</accession>
<evidence type="ECO:0000256" key="4">
    <source>
        <dbReference type="ARBA" id="ARBA00023136"/>
    </source>
</evidence>
<dbReference type="InterPro" id="IPR023408">
    <property type="entry name" value="MscS_beta-dom_sf"/>
</dbReference>
<protein>
    <submittedName>
        <fullName evidence="7">Small-conductance mechanosensitive channel</fullName>
    </submittedName>
</protein>
<feature type="transmembrane region" description="Helical" evidence="5">
    <location>
        <begin position="132"/>
        <end position="159"/>
    </location>
</feature>
<evidence type="ECO:0000259" key="6">
    <source>
        <dbReference type="Pfam" id="PF00924"/>
    </source>
</evidence>
<dbReference type="Gene3D" id="2.30.30.60">
    <property type="match status" value="1"/>
</dbReference>
<proteinExistence type="predicted"/>
<sequence>MQVTTTPEDIDVTQETLKYIIYGVVGIVISFWAAFLIIKKIGKDPKNILPVNFAKRIQIPLLLFLIAIVIWIGKASKVFENAEYNFAAKHLIISLLVISITWFLILFLKVFKRRLLSKYDVSREDNLKARKVYTQFTILENIIIFLLIILAVGIILMSFESIRNIGISLLTSAGIAGIIVGLAAQKAIATLLAGIQIAITQPIRLDDAVIVEGEWGWIEEITLTYVVVRVWDKRRLVVPSTYFIENSFQNWTRTTSDIMGSVFLYTDYDISVDVLREELTRLLESSPLWDGKVNVLQVTEATEKSMQLRALVSSKNSPTNWDLRVFIRENMIKFIKENYPKSLPRTRVVFEDNDSSGSLQTFKKSSKSDE</sequence>
<dbReference type="STRING" id="579105.SAMN04488096_102333"/>
<dbReference type="GO" id="GO:0016020">
    <property type="term" value="C:membrane"/>
    <property type="evidence" value="ECO:0007669"/>
    <property type="project" value="UniProtKB-SubCell"/>
</dbReference>
<dbReference type="SUPFAM" id="SSF50182">
    <property type="entry name" value="Sm-like ribonucleoproteins"/>
    <property type="match status" value="1"/>
</dbReference>
<dbReference type="Proteomes" id="UP000184225">
    <property type="component" value="Unassembled WGS sequence"/>
</dbReference>
<dbReference type="Pfam" id="PF00924">
    <property type="entry name" value="MS_channel_2nd"/>
    <property type="match status" value="1"/>
</dbReference>
<keyword evidence="3 5" id="KW-1133">Transmembrane helix</keyword>
<dbReference type="InterPro" id="IPR006685">
    <property type="entry name" value="MscS_channel_2nd"/>
</dbReference>
<feature type="transmembrane region" description="Helical" evidence="5">
    <location>
        <begin position="20"/>
        <end position="38"/>
    </location>
</feature>